<organism evidence="12 13">
    <name type="scientific">Pterulicium gracile</name>
    <dbReference type="NCBI Taxonomy" id="1884261"/>
    <lineage>
        <taxon>Eukaryota</taxon>
        <taxon>Fungi</taxon>
        <taxon>Dikarya</taxon>
        <taxon>Basidiomycota</taxon>
        <taxon>Agaricomycotina</taxon>
        <taxon>Agaricomycetes</taxon>
        <taxon>Agaricomycetidae</taxon>
        <taxon>Agaricales</taxon>
        <taxon>Pleurotineae</taxon>
        <taxon>Pterulaceae</taxon>
        <taxon>Pterulicium</taxon>
    </lineage>
</organism>
<evidence type="ECO:0000313" key="13">
    <source>
        <dbReference type="Proteomes" id="UP000305067"/>
    </source>
</evidence>
<dbReference type="GO" id="GO:0016758">
    <property type="term" value="F:hexosyltransferase activity"/>
    <property type="evidence" value="ECO:0007669"/>
    <property type="project" value="InterPro"/>
</dbReference>
<feature type="transmembrane region" description="Helical" evidence="11">
    <location>
        <begin position="85"/>
        <end position="105"/>
    </location>
</feature>
<evidence type="ECO:0008006" key="14">
    <source>
        <dbReference type="Google" id="ProtNLM"/>
    </source>
</evidence>
<keyword evidence="4" id="KW-0808">Transferase</keyword>
<reference evidence="12 13" key="1">
    <citation type="journal article" date="2019" name="Nat. Ecol. Evol.">
        <title>Megaphylogeny resolves global patterns of mushroom evolution.</title>
        <authorList>
            <person name="Varga T."/>
            <person name="Krizsan K."/>
            <person name="Foldi C."/>
            <person name="Dima B."/>
            <person name="Sanchez-Garcia M."/>
            <person name="Sanchez-Ramirez S."/>
            <person name="Szollosi G.J."/>
            <person name="Szarkandi J.G."/>
            <person name="Papp V."/>
            <person name="Albert L."/>
            <person name="Andreopoulos W."/>
            <person name="Angelini C."/>
            <person name="Antonin V."/>
            <person name="Barry K.W."/>
            <person name="Bougher N.L."/>
            <person name="Buchanan P."/>
            <person name="Buyck B."/>
            <person name="Bense V."/>
            <person name="Catcheside P."/>
            <person name="Chovatia M."/>
            <person name="Cooper J."/>
            <person name="Damon W."/>
            <person name="Desjardin D."/>
            <person name="Finy P."/>
            <person name="Geml J."/>
            <person name="Haridas S."/>
            <person name="Hughes K."/>
            <person name="Justo A."/>
            <person name="Karasinski D."/>
            <person name="Kautmanova I."/>
            <person name="Kiss B."/>
            <person name="Kocsube S."/>
            <person name="Kotiranta H."/>
            <person name="LaButti K.M."/>
            <person name="Lechner B.E."/>
            <person name="Liimatainen K."/>
            <person name="Lipzen A."/>
            <person name="Lukacs Z."/>
            <person name="Mihaltcheva S."/>
            <person name="Morgado L.N."/>
            <person name="Niskanen T."/>
            <person name="Noordeloos M.E."/>
            <person name="Ohm R.A."/>
            <person name="Ortiz-Santana B."/>
            <person name="Ovrebo C."/>
            <person name="Racz N."/>
            <person name="Riley R."/>
            <person name="Savchenko A."/>
            <person name="Shiryaev A."/>
            <person name="Soop K."/>
            <person name="Spirin V."/>
            <person name="Szebenyi C."/>
            <person name="Tomsovsky M."/>
            <person name="Tulloss R.E."/>
            <person name="Uehling J."/>
            <person name="Grigoriev I.V."/>
            <person name="Vagvolgyi C."/>
            <person name="Papp T."/>
            <person name="Martin F.M."/>
            <person name="Miettinen O."/>
            <person name="Hibbett D.S."/>
            <person name="Nagy L.G."/>
        </authorList>
    </citation>
    <scope>NUCLEOTIDE SEQUENCE [LARGE SCALE GENOMIC DNA]</scope>
    <source>
        <strain evidence="12 13">CBS 309.79</strain>
    </source>
</reference>
<dbReference type="GO" id="GO:0051072">
    <property type="term" value="P:4,6-pyruvylated galactose residue biosynthetic process"/>
    <property type="evidence" value="ECO:0007669"/>
    <property type="project" value="TreeGrafter"/>
</dbReference>
<name>A0A5C3Q8G6_9AGAR</name>
<evidence type="ECO:0000256" key="8">
    <source>
        <dbReference type="ARBA" id="ARBA00023034"/>
    </source>
</evidence>
<keyword evidence="6" id="KW-0735">Signal-anchor</keyword>
<dbReference type="GO" id="GO:0000139">
    <property type="term" value="C:Golgi membrane"/>
    <property type="evidence" value="ECO:0007669"/>
    <property type="project" value="UniProtKB-SubCell"/>
</dbReference>
<dbReference type="PANTHER" id="PTHR11214">
    <property type="entry name" value="BETA-1,3-N-ACETYLGLUCOSAMINYLTRANSFERASE"/>
    <property type="match status" value="1"/>
</dbReference>
<evidence type="ECO:0000256" key="2">
    <source>
        <dbReference type="ARBA" id="ARBA00008661"/>
    </source>
</evidence>
<sequence length="670" mass="75677">MSDNTDKYSYALFSRTFANSSTFSSPTVSTSLLPRYEDSSLDDAYEEHEQYPPRRQLTRRLTDGKTARKYALWLIRLRFFPARPITIGCSLLLLAGLIVSLVKIIHRIKHPYEDPWRWRALCSVPSTSTSLYTSELLQLGTYPHVPPVSLNATHHIQHWPFFDILPHAPSPPSPPLESLPPVGIFGAVFTVDHASERRMLIRSTWASHARSRDGAGVGDGGRGTSRTVVRFIMGRPKPEWERRINAEIQMYKDIVILPIVENMNDGKTHSFFLWSALEAWVPPLYPAALLPLGETNHSSASVPPLQTSYSNFTSFPPPLAPHDPMWAFLDAGRAANRTQGPNPITEPLGSGVERHGMQRWVRPDFVVKIDDDSFIMLAELEARLRMEFYAGTTASSQVGREADEDPLVYYGSMVKKPENTWIQGAMYALSWSLVDWVSKEPETRKMTRGAEDQQTSKWIKFYPGSSSGLEHRKVRWVSEQCWMYDHPRASTIYAHGFIFPSTVKQVKKTLDPFFDFSNYISSHPTTDSSTDAHARSPASDATPRRLRFSTDKLNDTPDSWAYSTISTHHRPSLPPLPSDLSFPHSVEALIEDSPLAQLRHAGGGSSSSRAQLAWDNRQGRNAQYLGERVGGTVFVHYIKKDLWYLETALALLEGEEMTEREMKELEKGSE</sequence>
<dbReference type="AlphaFoldDB" id="A0A5C3Q8G6"/>
<evidence type="ECO:0000256" key="9">
    <source>
        <dbReference type="ARBA" id="ARBA00023136"/>
    </source>
</evidence>
<keyword evidence="13" id="KW-1185">Reference proteome</keyword>
<dbReference type="OrthoDB" id="2139606at2759"/>
<comment type="similarity">
    <text evidence="2">Belongs to the glycosyltransferase 31 family.</text>
</comment>
<comment type="subcellular location">
    <subcellularLocation>
        <location evidence="1">Golgi apparatus membrane</location>
        <topology evidence="1">Single-pass type II membrane protein</topology>
    </subcellularLocation>
</comment>
<gene>
    <name evidence="12" type="ORF">BDV98DRAFT_252441</name>
</gene>
<evidence type="ECO:0000256" key="5">
    <source>
        <dbReference type="ARBA" id="ARBA00022692"/>
    </source>
</evidence>
<dbReference type="STRING" id="1884261.A0A5C3Q8G6"/>
<keyword evidence="8" id="KW-0333">Golgi apparatus</keyword>
<evidence type="ECO:0000256" key="4">
    <source>
        <dbReference type="ARBA" id="ARBA00022679"/>
    </source>
</evidence>
<dbReference type="Proteomes" id="UP000305067">
    <property type="component" value="Unassembled WGS sequence"/>
</dbReference>
<dbReference type="InterPro" id="IPR002659">
    <property type="entry name" value="Glyco_trans_31"/>
</dbReference>
<evidence type="ECO:0000256" key="6">
    <source>
        <dbReference type="ARBA" id="ARBA00022968"/>
    </source>
</evidence>
<proteinExistence type="inferred from homology"/>
<dbReference type="PANTHER" id="PTHR11214:SF333">
    <property type="entry name" value="GLYCOSYLTRANSFERASE FAMILY 31 PROTEIN"/>
    <property type="match status" value="1"/>
</dbReference>
<evidence type="ECO:0000313" key="12">
    <source>
        <dbReference type="EMBL" id="TFK97866.1"/>
    </source>
</evidence>
<protein>
    <recommendedName>
        <fullName evidence="14">Glycosyltransferase family 31 protein</fullName>
    </recommendedName>
</protein>
<keyword evidence="5 11" id="KW-0812">Transmembrane</keyword>
<keyword evidence="3" id="KW-0328">Glycosyltransferase</keyword>
<keyword evidence="7 11" id="KW-1133">Transmembrane helix</keyword>
<keyword evidence="9 11" id="KW-0472">Membrane</keyword>
<accession>A0A5C3Q8G6</accession>
<evidence type="ECO:0000256" key="1">
    <source>
        <dbReference type="ARBA" id="ARBA00004323"/>
    </source>
</evidence>
<evidence type="ECO:0000256" key="10">
    <source>
        <dbReference type="SAM" id="MobiDB-lite"/>
    </source>
</evidence>
<evidence type="ECO:0000256" key="3">
    <source>
        <dbReference type="ARBA" id="ARBA00022676"/>
    </source>
</evidence>
<dbReference type="EMBL" id="ML178844">
    <property type="protein sequence ID" value="TFK97866.1"/>
    <property type="molecule type" value="Genomic_DNA"/>
</dbReference>
<feature type="region of interest" description="Disordered" evidence="10">
    <location>
        <begin position="524"/>
        <end position="552"/>
    </location>
</feature>
<evidence type="ECO:0000256" key="11">
    <source>
        <dbReference type="SAM" id="Phobius"/>
    </source>
</evidence>
<evidence type="ECO:0000256" key="7">
    <source>
        <dbReference type="ARBA" id="ARBA00022989"/>
    </source>
</evidence>